<dbReference type="RefSeq" id="WP_345919734.1">
    <property type="nucleotide sequence ID" value="NZ_JBDIVE010000005.1"/>
</dbReference>
<evidence type="ECO:0000256" key="3">
    <source>
        <dbReference type="ARBA" id="ARBA00022692"/>
    </source>
</evidence>
<dbReference type="GO" id="GO:0004190">
    <property type="term" value="F:aspartic-type endopeptidase activity"/>
    <property type="evidence" value="ECO:0007669"/>
    <property type="project" value="UniProtKB-EC"/>
</dbReference>
<feature type="transmembrane region" description="Helical" evidence="6">
    <location>
        <begin position="129"/>
        <end position="150"/>
    </location>
</feature>
<dbReference type="InterPro" id="IPR000045">
    <property type="entry name" value="Prepilin_IV_endopep_pep"/>
</dbReference>
<accession>A0ABU9YZL2</accession>
<feature type="transmembrane region" description="Helical" evidence="6">
    <location>
        <begin position="59"/>
        <end position="82"/>
    </location>
</feature>
<feature type="transmembrane region" description="Helical" evidence="6">
    <location>
        <begin position="162"/>
        <end position="179"/>
    </location>
</feature>
<keyword evidence="3 6" id="KW-0812">Transmembrane</keyword>
<evidence type="ECO:0000256" key="4">
    <source>
        <dbReference type="ARBA" id="ARBA00022989"/>
    </source>
</evidence>
<keyword evidence="4 6" id="KW-1133">Transmembrane helix</keyword>
<comment type="caution">
    <text evidence="8">The sequence shown here is derived from an EMBL/GenBank/DDBJ whole genome shotgun (WGS) entry which is preliminary data.</text>
</comment>
<sequence>MFAASATWLLIAALIWVVISDLLYRRISNGLVLGLLAVWLAGLVWRACSGDTTIWSTSLLCGVLTALAVLLVGLGLFVVRWVGAGDVKLMAVLSLWFGDQGLNFLLVTSMVGGVLALALPLLRVFELWLARAVLGFSQALALYWPSLLMPVPVVLGGSSPQGIPYGLAIAAGAACMLYLG</sequence>
<dbReference type="Gene3D" id="1.20.120.1220">
    <property type="match status" value="1"/>
</dbReference>
<keyword evidence="8" id="KW-0378">Hydrolase</keyword>
<protein>
    <submittedName>
        <fullName evidence="8">Prepilin peptidase</fullName>
        <ecNumber evidence="8">3.4.23.43</ecNumber>
    </submittedName>
</protein>
<feature type="domain" description="Prepilin type IV endopeptidase peptidase" evidence="7">
    <location>
        <begin position="8"/>
        <end position="117"/>
    </location>
</feature>
<evidence type="ECO:0000259" key="7">
    <source>
        <dbReference type="Pfam" id="PF01478"/>
    </source>
</evidence>
<feature type="transmembrane region" description="Helical" evidence="6">
    <location>
        <begin position="102"/>
        <end position="122"/>
    </location>
</feature>
<dbReference type="EMBL" id="JBDIVE010000005">
    <property type="protein sequence ID" value="MEN3068963.1"/>
    <property type="molecule type" value="Genomic_DNA"/>
</dbReference>
<dbReference type="EC" id="3.4.23.43" evidence="8"/>
<keyword evidence="5 6" id="KW-0472">Membrane</keyword>
<organism evidence="8 9">
    <name type="scientific">Uliginosibacterium sediminicola</name>
    <dbReference type="NCBI Taxonomy" id="2024550"/>
    <lineage>
        <taxon>Bacteria</taxon>
        <taxon>Pseudomonadati</taxon>
        <taxon>Pseudomonadota</taxon>
        <taxon>Betaproteobacteria</taxon>
        <taxon>Rhodocyclales</taxon>
        <taxon>Zoogloeaceae</taxon>
        <taxon>Uliginosibacterium</taxon>
    </lineage>
</organism>
<dbReference type="PANTHER" id="PTHR36506:SF1">
    <property type="entry name" value="PREFLAGELLIN PEPTIDASE"/>
    <property type="match status" value="1"/>
</dbReference>
<evidence type="ECO:0000256" key="2">
    <source>
        <dbReference type="ARBA" id="ARBA00022475"/>
    </source>
</evidence>
<name>A0ABU9YZL2_9RHOO</name>
<evidence type="ECO:0000256" key="6">
    <source>
        <dbReference type="SAM" id="Phobius"/>
    </source>
</evidence>
<keyword evidence="9" id="KW-1185">Reference proteome</keyword>
<gene>
    <name evidence="8" type="ORF">ABDB84_10770</name>
</gene>
<evidence type="ECO:0000256" key="1">
    <source>
        <dbReference type="ARBA" id="ARBA00004651"/>
    </source>
</evidence>
<feature type="transmembrane region" description="Helical" evidence="6">
    <location>
        <begin position="30"/>
        <end position="47"/>
    </location>
</feature>
<dbReference type="Pfam" id="PF01478">
    <property type="entry name" value="Peptidase_A24"/>
    <property type="match status" value="1"/>
</dbReference>
<dbReference type="Proteomes" id="UP001410394">
    <property type="component" value="Unassembled WGS sequence"/>
</dbReference>
<evidence type="ECO:0000256" key="5">
    <source>
        <dbReference type="ARBA" id="ARBA00023136"/>
    </source>
</evidence>
<proteinExistence type="predicted"/>
<evidence type="ECO:0000313" key="9">
    <source>
        <dbReference type="Proteomes" id="UP001410394"/>
    </source>
</evidence>
<reference evidence="8 9" key="1">
    <citation type="journal article" date="2018" name="Int. J. Syst. Evol. Microbiol.">
        <title>Uliginosibacterium sediminicola sp. nov., isolated from freshwater sediment.</title>
        <authorList>
            <person name="Hwang W.M."/>
            <person name="Kim S.M."/>
            <person name="Kang K."/>
            <person name="Ahn T.Y."/>
        </authorList>
    </citation>
    <scope>NUCLEOTIDE SEQUENCE [LARGE SCALE GENOMIC DNA]</scope>
    <source>
        <strain evidence="8 9">M1-21</strain>
    </source>
</reference>
<dbReference type="InterPro" id="IPR052218">
    <property type="entry name" value="Preflagellin_Peptidase"/>
</dbReference>
<keyword evidence="2" id="KW-1003">Cell membrane</keyword>
<evidence type="ECO:0000313" key="8">
    <source>
        <dbReference type="EMBL" id="MEN3068963.1"/>
    </source>
</evidence>
<dbReference type="PANTHER" id="PTHR36506">
    <property type="entry name" value="PREFLAGELLIN PEPTIDASE"/>
    <property type="match status" value="1"/>
</dbReference>
<comment type="subcellular location">
    <subcellularLocation>
        <location evidence="1">Cell membrane</location>
        <topology evidence="1">Multi-pass membrane protein</topology>
    </subcellularLocation>
</comment>